<dbReference type="Gene3D" id="2.40.10.220">
    <property type="entry name" value="predicted glycosyltransferase like domains"/>
    <property type="match status" value="1"/>
</dbReference>
<evidence type="ECO:0000313" key="2">
    <source>
        <dbReference type="EMBL" id="VAX30280.1"/>
    </source>
</evidence>
<organism evidence="2">
    <name type="scientific">hydrothermal vent metagenome</name>
    <dbReference type="NCBI Taxonomy" id="652676"/>
    <lineage>
        <taxon>unclassified sequences</taxon>
        <taxon>metagenomes</taxon>
        <taxon>ecological metagenomes</taxon>
    </lineage>
</organism>
<dbReference type="SUPFAM" id="SSF141371">
    <property type="entry name" value="PilZ domain-like"/>
    <property type="match status" value="1"/>
</dbReference>
<gene>
    <name evidence="2" type="ORF">MNBD_NITROSPIRAE03-1471</name>
</gene>
<dbReference type="Pfam" id="PF07238">
    <property type="entry name" value="PilZ"/>
    <property type="match status" value="1"/>
</dbReference>
<sequence length="117" mass="13430">MIQNLRRHHRYPILATAVVEVKNDKNLQPVETMVSSISQSGMGVYAYAPLEKGTPVTMEISFISVKGIEENDTAEGRIVWLSRMGKIYFVGIAFDEELNPVRQPRLYEHFFKVISWD</sequence>
<accession>A0A3B1D5R9</accession>
<reference evidence="2" key="1">
    <citation type="submission" date="2018-06" db="EMBL/GenBank/DDBJ databases">
        <authorList>
            <person name="Zhirakovskaya E."/>
        </authorList>
    </citation>
    <scope>NUCLEOTIDE SEQUENCE</scope>
</reference>
<dbReference type="EMBL" id="UOGI01000071">
    <property type="protein sequence ID" value="VAX30280.1"/>
    <property type="molecule type" value="Genomic_DNA"/>
</dbReference>
<proteinExistence type="predicted"/>
<dbReference type="GO" id="GO:0035438">
    <property type="term" value="F:cyclic-di-GMP binding"/>
    <property type="evidence" value="ECO:0007669"/>
    <property type="project" value="InterPro"/>
</dbReference>
<feature type="domain" description="PilZ" evidence="1">
    <location>
        <begin position="5"/>
        <end position="100"/>
    </location>
</feature>
<dbReference type="InterPro" id="IPR009875">
    <property type="entry name" value="PilZ_domain"/>
</dbReference>
<name>A0A3B1D5R9_9ZZZZ</name>
<evidence type="ECO:0000259" key="1">
    <source>
        <dbReference type="Pfam" id="PF07238"/>
    </source>
</evidence>
<dbReference type="AlphaFoldDB" id="A0A3B1D5R9"/>
<protein>
    <recommendedName>
        <fullName evidence="1">PilZ domain-containing protein</fullName>
    </recommendedName>
</protein>